<feature type="chain" id="PRO_5014319776" evidence="8">
    <location>
        <begin position="36"/>
        <end position="125"/>
    </location>
</feature>
<organism evidence="10 11">
    <name type="scientific">Pan troglodytes</name>
    <name type="common">Chimpanzee</name>
    <dbReference type="NCBI Taxonomy" id="9598"/>
    <lineage>
        <taxon>Eukaryota</taxon>
        <taxon>Metazoa</taxon>
        <taxon>Chordata</taxon>
        <taxon>Craniata</taxon>
        <taxon>Vertebrata</taxon>
        <taxon>Euteleostomi</taxon>
        <taxon>Mammalia</taxon>
        <taxon>Eutheria</taxon>
        <taxon>Euarchontoglires</taxon>
        <taxon>Primates</taxon>
        <taxon>Haplorrhini</taxon>
        <taxon>Catarrhini</taxon>
        <taxon>Hominidae</taxon>
        <taxon>Pan</taxon>
    </lineage>
</organism>
<gene>
    <name evidence="10" type="ORF">CK820_G0036708</name>
</gene>
<evidence type="ECO:0000256" key="5">
    <source>
        <dbReference type="ARBA" id="ARBA00022737"/>
    </source>
</evidence>
<evidence type="ECO:0000256" key="7">
    <source>
        <dbReference type="ARBA" id="ARBA00023319"/>
    </source>
</evidence>
<dbReference type="InterPro" id="IPR001611">
    <property type="entry name" value="Leu-rich_rpt"/>
</dbReference>
<feature type="non-terminal residue" evidence="10">
    <location>
        <position position="125"/>
    </location>
</feature>
<evidence type="ECO:0000313" key="11">
    <source>
        <dbReference type="Proteomes" id="UP000236370"/>
    </source>
</evidence>
<comment type="caution">
    <text evidence="10">The sequence shown here is derived from an EMBL/GenBank/DDBJ whole genome shotgun (WGS) entry which is preliminary data.</text>
</comment>
<feature type="signal peptide" evidence="8">
    <location>
        <begin position="1"/>
        <end position="35"/>
    </location>
</feature>
<keyword evidence="2" id="KW-1003">Cell membrane</keyword>
<dbReference type="AlphaFoldDB" id="A0A2J8KSL8"/>
<dbReference type="Gene3D" id="3.80.10.10">
    <property type="entry name" value="Ribonuclease Inhibitor"/>
    <property type="match status" value="1"/>
</dbReference>
<dbReference type="InterPro" id="IPR000372">
    <property type="entry name" value="LRRNT"/>
</dbReference>
<dbReference type="SMR" id="A0A2J8KSL8"/>
<dbReference type="SMART" id="SM00013">
    <property type="entry name" value="LRRNT"/>
    <property type="match status" value="1"/>
</dbReference>
<evidence type="ECO:0000313" key="10">
    <source>
        <dbReference type="EMBL" id="PNI38007.1"/>
    </source>
</evidence>
<keyword evidence="6" id="KW-0325">Glycoprotein</keyword>
<keyword evidence="5" id="KW-0677">Repeat</keyword>
<evidence type="ECO:0000256" key="4">
    <source>
        <dbReference type="ARBA" id="ARBA00022729"/>
    </source>
</evidence>
<keyword evidence="7" id="KW-0393">Immunoglobulin domain</keyword>
<dbReference type="InterPro" id="IPR050541">
    <property type="entry name" value="LRR_TM_domain-containing"/>
</dbReference>
<feature type="domain" description="LRRNT" evidence="9">
    <location>
        <begin position="35"/>
        <end position="69"/>
    </location>
</feature>
<dbReference type="EMBL" id="NBAG03000345">
    <property type="protein sequence ID" value="PNI38007.1"/>
    <property type="molecule type" value="Genomic_DNA"/>
</dbReference>
<dbReference type="Proteomes" id="UP000236370">
    <property type="component" value="Unassembled WGS sequence"/>
</dbReference>
<dbReference type="SUPFAM" id="SSF52058">
    <property type="entry name" value="L domain-like"/>
    <property type="match status" value="1"/>
</dbReference>
<sequence>MLAGGVRSMPSPLLACWQPILLLVLGSVLSGSATGCPPRCECSAQDRAVLCHRKRFVAVPEGIPTETRLLDLGKNRIKTLNQDEFASFPHLEELELNENIVSAVEPGAFNNLFNLRTLGLRSNRL</sequence>
<evidence type="ECO:0000256" key="8">
    <source>
        <dbReference type="SAM" id="SignalP"/>
    </source>
</evidence>
<dbReference type="InterPro" id="IPR032675">
    <property type="entry name" value="LRR_dom_sf"/>
</dbReference>
<evidence type="ECO:0000256" key="2">
    <source>
        <dbReference type="ARBA" id="ARBA00022475"/>
    </source>
</evidence>
<name>A0A2J8KSL8_PANTR</name>
<keyword evidence="2" id="KW-0472">Membrane</keyword>
<keyword evidence="4 8" id="KW-0732">Signal</keyword>
<proteinExistence type="predicted"/>
<evidence type="ECO:0000256" key="1">
    <source>
        <dbReference type="ARBA" id="ARBA00004251"/>
    </source>
</evidence>
<accession>A0A2J8KSL8</accession>
<evidence type="ECO:0000256" key="6">
    <source>
        <dbReference type="ARBA" id="ARBA00023180"/>
    </source>
</evidence>
<dbReference type="GO" id="GO:0005886">
    <property type="term" value="C:plasma membrane"/>
    <property type="evidence" value="ECO:0007669"/>
    <property type="project" value="UniProtKB-SubCell"/>
</dbReference>
<keyword evidence="3" id="KW-0433">Leucine-rich repeat</keyword>
<dbReference type="Pfam" id="PF13855">
    <property type="entry name" value="LRR_8"/>
    <property type="match status" value="1"/>
</dbReference>
<dbReference type="PANTHER" id="PTHR24369:SF178">
    <property type="entry name" value="LEUCINE-RICH REPEAT AND IMMUNOGLOBULIN-LIKE DOMAIN-CONTAINING NOGO RECEPTOR-INTERACTING PROTEIN 1"/>
    <property type="match status" value="1"/>
</dbReference>
<evidence type="ECO:0000256" key="3">
    <source>
        <dbReference type="ARBA" id="ARBA00022614"/>
    </source>
</evidence>
<reference evidence="10 11" key="1">
    <citation type="submission" date="2017-12" db="EMBL/GenBank/DDBJ databases">
        <title>High-resolution comparative analysis of great ape genomes.</title>
        <authorList>
            <person name="Pollen A."/>
            <person name="Hastie A."/>
            <person name="Hormozdiari F."/>
            <person name="Dougherty M."/>
            <person name="Liu R."/>
            <person name="Chaisson M."/>
            <person name="Hoppe E."/>
            <person name="Hill C."/>
            <person name="Pang A."/>
            <person name="Hillier L."/>
            <person name="Baker C."/>
            <person name="Armstrong J."/>
            <person name="Shendure J."/>
            <person name="Paten B."/>
            <person name="Wilson R."/>
            <person name="Chao H."/>
            <person name="Schneider V."/>
            <person name="Ventura M."/>
            <person name="Kronenberg Z."/>
            <person name="Murali S."/>
            <person name="Gordon D."/>
            <person name="Cantsilieris S."/>
            <person name="Munson K."/>
            <person name="Nelson B."/>
            <person name="Raja A."/>
            <person name="Underwood J."/>
            <person name="Diekhans M."/>
            <person name="Fiddes I."/>
            <person name="Haussler D."/>
            <person name="Eichler E."/>
        </authorList>
    </citation>
    <scope>NUCLEOTIDE SEQUENCE [LARGE SCALE GENOMIC DNA]</scope>
    <source>
        <strain evidence="10">Yerkes chimp pedigree #C0471</strain>
    </source>
</reference>
<evidence type="ECO:0000259" key="9">
    <source>
        <dbReference type="SMART" id="SM00013"/>
    </source>
</evidence>
<protein>
    <submittedName>
        <fullName evidence="10">LINGO1 isoform 5</fullName>
    </submittedName>
</protein>
<dbReference type="PANTHER" id="PTHR24369">
    <property type="entry name" value="ANTIGEN BSP, PUTATIVE-RELATED"/>
    <property type="match status" value="1"/>
</dbReference>
<comment type="subcellular location">
    <subcellularLocation>
        <location evidence="1">Cell membrane</location>
        <topology evidence="1">Single-pass type I membrane protein</topology>
    </subcellularLocation>
</comment>